<evidence type="ECO:0000313" key="1">
    <source>
        <dbReference type="EMBL" id="OGY36774.1"/>
    </source>
</evidence>
<dbReference type="PANTHER" id="PTHR32432:SF3">
    <property type="entry name" value="ETHANOLAMINE UTILIZATION PROTEIN EUTJ"/>
    <property type="match status" value="1"/>
</dbReference>
<protein>
    <recommendedName>
        <fullName evidence="3">SHS2 domain-containing protein</fullName>
    </recommendedName>
</protein>
<dbReference type="InterPro" id="IPR050696">
    <property type="entry name" value="FtsA/MreB"/>
</dbReference>
<comment type="caution">
    <text evidence="1">The sequence shown here is derived from an EMBL/GenBank/DDBJ whole genome shotgun (WGS) entry which is preliminary data.</text>
</comment>
<reference evidence="1 2" key="1">
    <citation type="journal article" date="2016" name="Nat. Commun.">
        <title>Thousands of microbial genomes shed light on interconnected biogeochemical processes in an aquifer system.</title>
        <authorList>
            <person name="Anantharaman K."/>
            <person name="Brown C.T."/>
            <person name="Hug L.A."/>
            <person name="Sharon I."/>
            <person name="Castelle C.J."/>
            <person name="Probst A.J."/>
            <person name="Thomas B.C."/>
            <person name="Singh A."/>
            <person name="Wilkins M.J."/>
            <person name="Karaoz U."/>
            <person name="Brodie E.L."/>
            <person name="Williams K.H."/>
            <person name="Hubbard S.S."/>
            <person name="Banfield J.F."/>
        </authorList>
    </citation>
    <scope>NUCLEOTIDE SEQUENCE [LARGE SCALE GENOMIC DNA]</scope>
</reference>
<dbReference type="EMBL" id="MHHS01000029">
    <property type="protein sequence ID" value="OGY36774.1"/>
    <property type="molecule type" value="Genomic_DNA"/>
</dbReference>
<gene>
    <name evidence="1" type="ORF">A3E36_03735</name>
</gene>
<dbReference type="InterPro" id="IPR005883">
    <property type="entry name" value="PilM"/>
</dbReference>
<proteinExistence type="predicted"/>
<accession>A0A1G1X9Z8</accession>
<dbReference type="Pfam" id="PF11104">
    <property type="entry name" value="PilM_2"/>
    <property type="match status" value="1"/>
</dbReference>
<dbReference type="Gene3D" id="3.30.1490.300">
    <property type="match status" value="1"/>
</dbReference>
<dbReference type="AlphaFoldDB" id="A0A1G1X9Z8"/>
<dbReference type="InterPro" id="IPR043129">
    <property type="entry name" value="ATPase_NBD"/>
</dbReference>
<sequence length="343" mass="37683">MIGVDISDQTIKVVQLSDAKPRRLLAHCIHAVGSGVIVNGVVANKEMMKAALQEALVSCRTKSIKKDTVVVSIPETQSFLRVIEMPDMSDDEVDESIRWEIAQHIPFGVESVYIDWQALVHSGHGVAKGKREIQAGAAQKKVVDPLYDVMMELGLDVAAFELESQAIVRALISPELHRKQGVLIVDIGSTATNVIVHDLGASRFTASLQQGVARLATKLAVQDQEKLMQNLHEIPADLLERITPIMEPELDKLVVDIRGVADFYNSIDAEHRVREVILTGGGSNLLGLDEAFLQHFENIHIQRGNPWVNILSSKDSVHPPMNIQESVRYATALGLALRNVIAL</sequence>
<organism evidence="1 2">
    <name type="scientific">Candidatus Andersenbacteria bacterium RIFCSPHIGHO2_12_FULL_45_11b</name>
    <dbReference type="NCBI Taxonomy" id="1797282"/>
    <lineage>
        <taxon>Bacteria</taxon>
        <taxon>Candidatus Anderseniibacteriota</taxon>
    </lineage>
</organism>
<dbReference type="NCBIfam" id="TIGR01175">
    <property type="entry name" value="pilM"/>
    <property type="match status" value="1"/>
</dbReference>
<name>A0A1G1X9Z8_9BACT</name>
<dbReference type="CDD" id="cd24049">
    <property type="entry name" value="ASKHA_NBD_PilM"/>
    <property type="match status" value="1"/>
</dbReference>
<dbReference type="Gene3D" id="3.30.420.40">
    <property type="match status" value="2"/>
</dbReference>
<evidence type="ECO:0000313" key="2">
    <source>
        <dbReference type="Proteomes" id="UP000177941"/>
    </source>
</evidence>
<dbReference type="Proteomes" id="UP000177941">
    <property type="component" value="Unassembled WGS sequence"/>
</dbReference>
<evidence type="ECO:0008006" key="3">
    <source>
        <dbReference type="Google" id="ProtNLM"/>
    </source>
</evidence>
<dbReference type="SUPFAM" id="SSF53067">
    <property type="entry name" value="Actin-like ATPase domain"/>
    <property type="match status" value="2"/>
</dbReference>
<dbReference type="PANTHER" id="PTHR32432">
    <property type="entry name" value="CELL DIVISION PROTEIN FTSA-RELATED"/>
    <property type="match status" value="1"/>
</dbReference>
<dbReference type="PIRSF" id="PIRSF019169">
    <property type="entry name" value="PilM"/>
    <property type="match status" value="1"/>
</dbReference>